<accession>A0A8H5HFU6</accession>
<feature type="compositionally biased region" description="Polar residues" evidence="1">
    <location>
        <begin position="29"/>
        <end position="46"/>
    </location>
</feature>
<dbReference type="AlphaFoldDB" id="A0A8H5HFU6"/>
<sequence>MKPEDNVLQPTPGSKGWRSPHLVVCEVAQTATDESPTNPEGITNQPPLAPKMDWKVRSSPRRGGGSRAAAHQDALDTNPYAGGSHEPVSSPNRPDPPEGGNIVNNTHTTPETTNVEEEPQIPSLNREQRRNIERQRKKSTKAAIRVGSINIRGYRSAGDGRSGSKWFHINQLIRDKRLGILAVQETHLTEERKEDLERLFSKRMKIFISKDPDNPTGKAGVAIVLNREITNVTDAKITEIIPGRAILIQTNWHRAEKISVLAVYAPNLTRAGENAEFWKTLRNYFTIHPRVKVDILTATPKTQ</sequence>
<keyword evidence="3" id="KW-1185">Reference proteome</keyword>
<evidence type="ECO:0000313" key="2">
    <source>
        <dbReference type="EMBL" id="KAF5382457.1"/>
    </source>
</evidence>
<protein>
    <recommendedName>
        <fullName evidence="4">Endonuclease/exonuclease/phosphatase domain-containing protein</fullName>
    </recommendedName>
</protein>
<organism evidence="2 3">
    <name type="scientific">Tricholomella constricta</name>
    <dbReference type="NCBI Taxonomy" id="117010"/>
    <lineage>
        <taxon>Eukaryota</taxon>
        <taxon>Fungi</taxon>
        <taxon>Dikarya</taxon>
        <taxon>Basidiomycota</taxon>
        <taxon>Agaricomycotina</taxon>
        <taxon>Agaricomycetes</taxon>
        <taxon>Agaricomycetidae</taxon>
        <taxon>Agaricales</taxon>
        <taxon>Tricholomatineae</taxon>
        <taxon>Lyophyllaceae</taxon>
        <taxon>Tricholomella</taxon>
    </lineage>
</organism>
<dbReference type="OrthoDB" id="3264871at2759"/>
<feature type="compositionally biased region" description="Low complexity" evidence="1">
    <location>
        <begin position="103"/>
        <end position="113"/>
    </location>
</feature>
<proteinExistence type="predicted"/>
<reference evidence="2 3" key="1">
    <citation type="journal article" date="2020" name="ISME J.">
        <title>Uncovering the hidden diversity of litter-decomposition mechanisms in mushroom-forming fungi.</title>
        <authorList>
            <person name="Floudas D."/>
            <person name="Bentzer J."/>
            <person name="Ahren D."/>
            <person name="Johansson T."/>
            <person name="Persson P."/>
            <person name="Tunlid A."/>
        </authorList>
    </citation>
    <scope>NUCLEOTIDE SEQUENCE [LARGE SCALE GENOMIC DNA]</scope>
    <source>
        <strain evidence="2 3">CBS 661.87</strain>
    </source>
</reference>
<name>A0A8H5HFU6_9AGAR</name>
<feature type="region of interest" description="Disordered" evidence="1">
    <location>
        <begin position="1"/>
        <end position="141"/>
    </location>
</feature>
<evidence type="ECO:0000256" key="1">
    <source>
        <dbReference type="SAM" id="MobiDB-lite"/>
    </source>
</evidence>
<dbReference type="InterPro" id="IPR036691">
    <property type="entry name" value="Endo/exonu/phosph_ase_sf"/>
</dbReference>
<evidence type="ECO:0000313" key="3">
    <source>
        <dbReference type="Proteomes" id="UP000565441"/>
    </source>
</evidence>
<dbReference type="Proteomes" id="UP000565441">
    <property type="component" value="Unassembled WGS sequence"/>
</dbReference>
<comment type="caution">
    <text evidence="2">The sequence shown here is derived from an EMBL/GenBank/DDBJ whole genome shotgun (WGS) entry which is preliminary data.</text>
</comment>
<gene>
    <name evidence="2" type="ORF">D9615_002745</name>
</gene>
<dbReference type="Gene3D" id="3.60.10.10">
    <property type="entry name" value="Endonuclease/exonuclease/phosphatase"/>
    <property type="match status" value="1"/>
</dbReference>
<dbReference type="SUPFAM" id="SSF56219">
    <property type="entry name" value="DNase I-like"/>
    <property type="match status" value="1"/>
</dbReference>
<evidence type="ECO:0008006" key="4">
    <source>
        <dbReference type="Google" id="ProtNLM"/>
    </source>
</evidence>
<dbReference type="EMBL" id="JAACJP010000008">
    <property type="protein sequence ID" value="KAF5382457.1"/>
    <property type="molecule type" value="Genomic_DNA"/>
</dbReference>